<dbReference type="Proteomes" id="UP000692954">
    <property type="component" value="Unassembled WGS sequence"/>
</dbReference>
<keyword evidence="3" id="KW-1185">Reference proteome</keyword>
<sequence>MFVRAQVPKSRTSLTPQNFKPICIEQRGDCTPTRSNNISYYEHSILIQEPSQQSLQNYTGRVEEKLQKKVINSSGSNLRNRYVSDKENLVRVPGQSFGGNQPSNKELQQVINNIKKQKEDICYNLSETIKKNNLIQEQIQIVNQEMEQQSFNYQSSLDEFMNEFNELTHKISQLEEQNTKLFEQNEHQKWYLQQIQCQSSSINNFYKIYSNVKLYIKNRIENQRMVRNLSYNRSLIKKQKINTQRDCHKFQQYFSIVFMYNQLFDLEIHGSVKLQRNYLKRNLCVENLLELVLSKENELNKNYSEQQSFLKLDLSMIIISQKLKNQKSRNLICVKKNNLRILDYQKNQKNSKLVVQL</sequence>
<keyword evidence="1" id="KW-0175">Coiled coil</keyword>
<accession>A0A8S1P787</accession>
<dbReference type="AlphaFoldDB" id="A0A8S1P787"/>
<name>A0A8S1P787_9CILI</name>
<proteinExistence type="predicted"/>
<evidence type="ECO:0000313" key="3">
    <source>
        <dbReference type="Proteomes" id="UP000692954"/>
    </source>
</evidence>
<organism evidence="2 3">
    <name type="scientific">Paramecium sonneborni</name>
    <dbReference type="NCBI Taxonomy" id="65129"/>
    <lineage>
        <taxon>Eukaryota</taxon>
        <taxon>Sar</taxon>
        <taxon>Alveolata</taxon>
        <taxon>Ciliophora</taxon>
        <taxon>Intramacronucleata</taxon>
        <taxon>Oligohymenophorea</taxon>
        <taxon>Peniculida</taxon>
        <taxon>Parameciidae</taxon>
        <taxon>Paramecium</taxon>
    </lineage>
</organism>
<evidence type="ECO:0000313" key="2">
    <source>
        <dbReference type="EMBL" id="CAD8098684.1"/>
    </source>
</evidence>
<evidence type="ECO:0000256" key="1">
    <source>
        <dbReference type="SAM" id="Coils"/>
    </source>
</evidence>
<dbReference type="EMBL" id="CAJJDN010000070">
    <property type="protein sequence ID" value="CAD8098684.1"/>
    <property type="molecule type" value="Genomic_DNA"/>
</dbReference>
<gene>
    <name evidence="2" type="ORF">PSON_ATCC_30995.1.T0700243</name>
</gene>
<comment type="caution">
    <text evidence="2">The sequence shown here is derived from an EMBL/GenBank/DDBJ whole genome shotgun (WGS) entry which is preliminary data.</text>
</comment>
<feature type="coiled-coil region" evidence="1">
    <location>
        <begin position="157"/>
        <end position="184"/>
    </location>
</feature>
<protein>
    <submittedName>
        <fullName evidence="2">Uncharacterized protein</fullName>
    </submittedName>
</protein>
<reference evidence="2" key="1">
    <citation type="submission" date="2021-01" db="EMBL/GenBank/DDBJ databases">
        <authorList>
            <consortium name="Genoscope - CEA"/>
            <person name="William W."/>
        </authorList>
    </citation>
    <scope>NUCLEOTIDE SEQUENCE</scope>
</reference>